<name>A0A1H4BID9_9BACT</name>
<feature type="signal peptide" evidence="1">
    <location>
        <begin position="1"/>
        <end position="23"/>
    </location>
</feature>
<accession>A0A1H4BID9</accession>
<reference evidence="2 3" key="1">
    <citation type="submission" date="2016-10" db="EMBL/GenBank/DDBJ databases">
        <authorList>
            <person name="de Groot N.N."/>
        </authorList>
    </citation>
    <scope>NUCLEOTIDE SEQUENCE [LARGE SCALE GENOMIC DNA]</scope>
    <source>
        <strain evidence="2 3">Vu-144</strain>
    </source>
</reference>
<sequence>MNAKMKTMSVLLSAPFFFLTAQAQIAVPQKVKDAFVKAHPAALNAKWEKENGNFESNWKGNGQDHAELYAADGKFIQSEADIEVEKLPDGVKSYMREQVHKKIKEASENKDAAGVWTYEADVKGVAYIFDHEGKFIKTAKAD</sequence>
<organism evidence="2 3">
    <name type="scientific">Arachidicoccus rhizosphaerae</name>
    <dbReference type="NCBI Taxonomy" id="551991"/>
    <lineage>
        <taxon>Bacteria</taxon>
        <taxon>Pseudomonadati</taxon>
        <taxon>Bacteroidota</taxon>
        <taxon>Chitinophagia</taxon>
        <taxon>Chitinophagales</taxon>
        <taxon>Chitinophagaceae</taxon>
        <taxon>Arachidicoccus</taxon>
    </lineage>
</organism>
<dbReference type="EMBL" id="FNQY01000021">
    <property type="protein sequence ID" value="SEA47562.1"/>
    <property type="molecule type" value="Genomic_DNA"/>
</dbReference>
<feature type="chain" id="PRO_5011479293" description="Beta-lactamase-inhibitor-like, PepSY-like" evidence="1">
    <location>
        <begin position="24"/>
        <end position="142"/>
    </location>
</feature>
<dbReference type="SUPFAM" id="SSF160574">
    <property type="entry name" value="BT0923-like"/>
    <property type="match status" value="1"/>
</dbReference>
<dbReference type="Proteomes" id="UP000199041">
    <property type="component" value="Unassembled WGS sequence"/>
</dbReference>
<keyword evidence="1" id="KW-0732">Signal</keyword>
<dbReference type="Gene3D" id="3.10.450.360">
    <property type="match status" value="1"/>
</dbReference>
<evidence type="ECO:0000313" key="2">
    <source>
        <dbReference type="EMBL" id="SEA47562.1"/>
    </source>
</evidence>
<evidence type="ECO:0000313" key="3">
    <source>
        <dbReference type="Proteomes" id="UP000199041"/>
    </source>
</evidence>
<evidence type="ECO:0008006" key="4">
    <source>
        <dbReference type="Google" id="ProtNLM"/>
    </source>
</evidence>
<keyword evidence="3" id="KW-1185">Reference proteome</keyword>
<protein>
    <recommendedName>
        <fullName evidence="4">Beta-lactamase-inhibitor-like, PepSY-like</fullName>
    </recommendedName>
</protein>
<dbReference type="STRING" id="551991.SAMN05192529_12147"/>
<evidence type="ECO:0000256" key="1">
    <source>
        <dbReference type="SAM" id="SignalP"/>
    </source>
</evidence>
<proteinExistence type="predicted"/>
<gene>
    <name evidence="2" type="ORF">SAMN05192529_12147</name>
</gene>
<dbReference type="AlphaFoldDB" id="A0A1H4BID9"/>